<dbReference type="Pfam" id="PF07686">
    <property type="entry name" value="V-set"/>
    <property type="match status" value="1"/>
</dbReference>
<evidence type="ECO:0000256" key="5">
    <source>
        <dbReference type="ARBA" id="ARBA00023136"/>
    </source>
</evidence>
<keyword evidence="4" id="KW-0391">Immunity</keyword>
<keyword evidence="6" id="KW-1015">Disulfide bond</keyword>
<evidence type="ECO:0000256" key="4">
    <source>
        <dbReference type="ARBA" id="ARBA00022859"/>
    </source>
</evidence>
<dbReference type="AlphaFoldDB" id="A0A3B4D018"/>
<dbReference type="SUPFAM" id="SSF48726">
    <property type="entry name" value="Immunoglobulin"/>
    <property type="match status" value="1"/>
</dbReference>
<accession>A0A3B4D018</accession>
<evidence type="ECO:0000256" key="7">
    <source>
        <dbReference type="ARBA" id="ARBA00023180"/>
    </source>
</evidence>
<dbReference type="SMART" id="SM00406">
    <property type="entry name" value="IGv"/>
    <property type="match status" value="1"/>
</dbReference>
<evidence type="ECO:0000313" key="10">
    <source>
        <dbReference type="Ensembl" id="ENSPNAP00000016391.2"/>
    </source>
</evidence>
<dbReference type="InterPro" id="IPR013783">
    <property type="entry name" value="Ig-like_fold"/>
</dbReference>
<dbReference type="PANTHER" id="PTHR19433:SF133">
    <property type="entry name" value="IMMUNE-TYPE RECEPTOR 5 PRECURSOR-RELATED"/>
    <property type="match status" value="1"/>
</dbReference>
<dbReference type="STRING" id="42514.ENSPNAP00000016391"/>
<comment type="subcellular location">
    <subcellularLocation>
        <location evidence="1">Cell membrane</location>
    </subcellularLocation>
</comment>
<dbReference type="GO" id="GO:0009617">
    <property type="term" value="P:response to bacterium"/>
    <property type="evidence" value="ECO:0007669"/>
    <property type="project" value="TreeGrafter"/>
</dbReference>
<evidence type="ECO:0000313" key="11">
    <source>
        <dbReference type="Proteomes" id="UP001501920"/>
    </source>
</evidence>
<feature type="chain" id="PRO_5043590566" description="Ig-like domain-containing protein" evidence="8">
    <location>
        <begin position="17"/>
        <end position="221"/>
    </location>
</feature>
<organism evidence="10 11">
    <name type="scientific">Pygocentrus nattereri</name>
    <name type="common">Red-bellied piranha</name>
    <dbReference type="NCBI Taxonomy" id="42514"/>
    <lineage>
        <taxon>Eukaryota</taxon>
        <taxon>Metazoa</taxon>
        <taxon>Chordata</taxon>
        <taxon>Craniata</taxon>
        <taxon>Vertebrata</taxon>
        <taxon>Euteleostomi</taxon>
        <taxon>Actinopterygii</taxon>
        <taxon>Neopterygii</taxon>
        <taxon>Teleostei</taxon>
        <taxon>Ostariophysi</taxon>
        <taxon>Characiformes</taxon>
        <taxon>Characoidei</taxon>
        <taxon>Pygocentrus</taxon>
    </lineage>
</organism>
<dbReference type="OMA" id="CGKVNAN"/>
<dbReference type="Ensembl" id="ENSPNAT00000024948.2">
    <property type="protein sequence ID" value="ENSPNAP00000016391.2"/>
    <property type="gene ID" value="ENSPNAG00000022711.2"/>
</dbReference>
<keyword evidence="2" id="KW-1003">Cell membrane</keyword>
<keyword evidence="3 8" id="KW-0732">Signal</keyword>
<dbReference type="PANTHER" id="PTHR19433">
    <property type="entry name" value="T-CELL RECEPTOR ALPHA CHAIN V REGION-RELATED"/>
    <property type="match status" value="1"/>
</dbReference>
<dbReference type="GO" id="GO:0002376">
    <property type="term" value="P:immune system process"/>
    <property type="evidence" value="ECO:0007669"/>
    <property type="project" value="UniProtKB-KW"/>
</dbReference>
<evidence type="ECO:0000256" key="6">
    <source>
        <dbReference type="ARBA" id="ARBA00023157"/>
    </source>
</evidence>
<protein>
    <recommendedName>
        <fullName evidence="9">Ig-like domain-containing protein</fullName>
    </recommendedName>
</protein>
<feature type="domain" description="Ig-like" evidence="9">
    <location>
        <begin position="26"/>
        <end position="104"/>
    </location>
</feature>
<dbReference type="InterPro" id="IPR007110">
    <property type="entry name" value="Ig-like_dom"/>
</dbReference>
<dbReference type="InterPro" id="IPR013106">
    <property type="entry name" value="Ig_V-set"/>
</dbReference>
<dbReference type="InterPro" id="IPR036179">
    <property type="entry name" value="Ig-like_dom_sf"/>
</dbReference>
<keyword evidence="11" id="KW-1185">Reference proteome</keyword>
<reference evidence="10" key="2">
    <citation type="submission" date="2025-08" db="UniProtKB">
        <authorList>
            <consortium name="Ensembl"/>
        </authorList>
    </citation>
    <scope>IDENTIFICATION</scope>
</reference>
<dbReference type="GeneTree" id="ENSGT01030000234530"/>
<reference evidence="10" key="3">
    <citation type="submission" date="2025-09" db="UniProtKB">
        <authorList>
            <consortium name="Ensembl"/>
        </authorList>
    </citation>
    <scope>IDENTIFICATION</scope>
</reference>
<dbReference type="InterPro" id="IPR052051">
    <property type="entry name" value="TCR_complex_component"/>
</dbReference>
<dbReference type="InterPro" id="IPR003599">
    <property type="entry name" value="Ig_sub"/>
</dbReference>
<feature type="signal peptide" evidence="8">
    <location>
        <begin position="1"/>
        <end position="16"/>
    </location>
</feature>
<dbReference type="CDD" id="cd00099">
    <property type="entry name" value="IgV"/>
    <property type="match status" value="1"/>
</dbReference>
<sequence>MITLLTTLCLFTTVNTEMSELHVRTVRSGSNVTIKCDQNMDNDNKKYLSWYKQSSGKVPEYVVRSFQGIRYASGSNDGRFTVDKETFDLTINAKNEEDAGLYFCGKVKQNAVEFESGTLLLFQGESHPGIIYTHGNRSDECEKSSETDSPTQSCVYKLPTRNLSLSDAGTHYCAVAACERILFGKPAIINVKGKTFERIELLFCDEISLCGDFFEQFLFII</sequence>
<dbReference type="GO" id="GO:0005886">
    <property type="term" value="C:plasma membrane"/>
    <property type="evidence" value="ECO:0007669"/>
    <property type="project" value="UniProtKB-SubCell"/>
</dbReference>
<dbReference type="SMART" id="SM00409">
    <property type="entry name" value="IG"/>
    <property type="match status" value="1"/>
</dbReference>
<evidence type="ECO:0000259" key="9">
    <source>
        <dbReference type="PROSITE" id="PS50835"/>
    </source>
</evidence>
<proteinExistence type="predicted"/>
<dbReference type="Proteomes" id="UP001501920">
    <property type="component" value="Chromosome 2"/>
</dbReference>
<dbReference type="Gene3D" id="2.60.40.10">
    <property type="entry name" value="Immunoglobulins"/>
    <property type="match status" value="2"/>
</dbReference>
<keyword evidence="7" id="KW-0325">Glycoprotein</keyword>
<keyword evidence="5" id="KW-0472">Membrane</keyword>
<reference evidence="10 11" key="1">
    <citation type="submission" date="2020-10" db="EMBL/GenBank/DDBJ databases">
        <title>Pygocentrus nattereri (red-bellied piranha) genome, fPygNat1, primary haplotype.</title>
        <authorList>
            <person name="Myers G."/>
            <person name="Meyer A."/>
            <person name="Karagic N."/>
            <person name="Pippel M."/>
            <person name="Winkler S."/>
            <person name="Tracey A."/>
            <person name="Wood J."/>
            <person name="Formenti G."/>
            <person name="Howe K."/>
            <person name="Fedrigo O."/>
            <person name="Jarvis E.D."/>
        </authorList>
    </citation>
    <scope>NUCLEOTIDE SEQUENCE [LARGE SCALE GENOMIC DNA]</scope>
</reference>
<evidence type="ECO:0000256" key="8">
    <source>
        <dbReference type="SAM" id="SignalP"/>
    </source>
</evidence>
<evidence type="ECO:0000256" key="3">
    <source>
        <dbReference type="ARBA" id="ARBA00022729"/>
    </source>
</evidence>
<dbReference type="PROSITE" id="PS50835">
    <property type="entry name" value="IG_LIKE"/>
    <property type="match status" value="1"/>
</dbReference>
<evidence type="ECO:0000256" key="2">
    <source>
        <dbReference type="ARBA" id="ARBA00022475"/>
    </source>
</evidence>
<evidence type="ECO:0000256" key="1">
    <source>
        <dbReference type="ARBA" id="ARBA00004236"/>
    </source>
</evidence>
<name>A0A3B4D018_PYGNA</name>